<evidence type="ECO:0000256" key="1">
    <source>
        <dbReference type="SAM" id="MobiDB-lite"/>
    </source>
</evidence>
<name>A0A6J4PPA6_9ACTN</name>
<reference evidence="2" key="1">
    <citation type="submission" date="2020-02" db="EMBL/GenBank/DDBJ databases">
        <authorList>
            <person name="Meier V. D."/>
        </authorList>
    </citation>
    <scope>NUCLEOTIDE SEQUENCE</scope>
    <source>
        <strain evidence="2">AVDCRST_MAG75</strain>
    </source>
</reference>
<organism evidence="2">
    <name type="scientific">uncultured Propionibacteriaceae bacterium</name>
    <dbReference type="NCBI Taxonomy" id="257457"/>
    <lineage>
        <taxon>Bacteria</taxon>
        <taxon>Bacillati</taxon>
        <taxon>Actinomycetota</taxon>
        <taxon>Actinomycetes</taxon>
        <taxon>Propionibacteriales</taxon>
        <taxon>Propionibacteriaceae</taxon>
        <taxon>environmental samples</taxon>
    </lineage>
</organism>
<gene>
    <name evidence="2" type="ORF">AVDCRST_MAG75-3267</name>
</gene>
<protein>
    <submittedName>
        <fullName evidence="2">Uncharacterized protein</fullName>
    </submittedName>
</protein>
<accession>A0A6J4PPA6</accession>
<feature type="non-terminal residue" evidence="2">
    <location>
        <position position="71"/>
    </location>
</feature>
<dbReference type="EMBL" id="CADCUO010000237">
    <property type="protein sequence ID" value="CAA9418336.1"/>
    <property type="molecule type" value="Genomic_DNA"/>
</dbReference>
<sequence>GEVGGPTGAVSRRASHVRLAAAGPRGAGSRGHGCAWSLAAVDYHRPVLARHADCAARRCGSYGSLPRRSRM</sequence>
<feature type="non-terminal residue" evidence="2">
    <location>
        <position position="1"/>
    </location>
</feature>
<proteinExistence type="predicted"/>
<evidence type="ECO:0000313" key="2">
    <source>
        <dbReference type="EMBL" id="CAA9418336.1"/>
    </source>
</evidence>
<dbReference type="AlphaFoldDB" id="A0A6J4PPA6"/>
<feature type="region of interest" description="Disordered" evidence="1">
    <location>
        <begin position="1"/>
        <end position="30"/>
    </location>
</feature>